<organism evidence="1 2">
    <name type="scientific">Robiginitalea marina</name>
    <dbReference type="NCBI Taxonomy" id="2954105"/>
    <lineage>
        <taxon>Bacteria</taxon>
        <taxon>Pseudomonadati</taxon>
        <taxon>Bacteroidota</taxon>
        <taxon>Flavobacteriia</taxon>
        <taxon>Flavobacteriales</taxon>
        <taxon>Flavobacteriaceae</taxon>
        <taxon>Robiginitalea</taxon>
    </lineage>
</organism>
<gene>
    <name evidence="1" type="ORF">NG653_08765</name>
</gene>
<reference evidence="1 2" key="1">
    <citation type="submission" date="2022-06" db="EMBL/GenBank/DDBJ databases">
        <authorList>
            <person name="Xuan X."/>
        </authorList>
    </citation>
    <scope>NUCLEOTIDE SEQUENCE [LARGE SCALE GENOMIC DNA]</scope>
    <source>
        <strain evidence="1 2">2V75</strain>
    </source>
</reference>
<accession>A0ABT1B033</accession>
<name>A0ABT1B033_9FLAO</name>
<comment type="caution">
    <text evidence="1">The sequence shown here is derived from an EMBL/GenBank/DDBJ whole genome shotgun (WGS) entry which is preliminary data.</text>
</comment>
<dbReference type="Proteomes" id="UP001206312">
    <property type="component" value="Unassembled WGS sequence"/>
</dbReference>
<dbReference type="SUPFAM" id="SSF102198">
    <property type="entry name" value="Putative cyclase"/>
    <property type="match status" value="1"/>
</dbReference>
<protein>
    <submittedName>
        <fullName evidence="1">Cyclase family protein</fullName>
    </submittedName>
</protein>
<evidence type="ECO:0000313" key="2">
    <source>
        <dbReference type="Proteomes" id="UP001206312"/>
    </source>
</evidence>
<dbReference type="Pfam" id="PF04199">
    <property type="entry name" value="Cyclase"/>
    <property type="match status" value="1"/>
</dbReference>
<proteinExistence type="predicted"/>
<evidence type="ECO:0000313" key="1">
    <source>
        <dbReference type="EMBL" id="MCO5724943.1"/>
    </source>
</evidence>
<dbReference type="InterPro" id="IPR037175">
    <property type="entry name" value="KFase_sf"/>
</dbReference>
<dbReference type="RefSeq" id="WP_252741322.1">
    <property type="nucleotide sequence ID" value="NZ_JAMXIB010000006.1"/>
</dbReference>
<dbReference type="InterPro" id="IPR007325">
    <property type="entry name" value="KFase/CYL"/>
</dbReference>
<dbReference type="EMBL" id="JAMXIB010000006">
    <property type="protein sequence ID" value="MCO5724943.1"/>
    <property type="molecule type" value="Genomic_DNA"/>
</dbReference>
<dbReference type="Gene3D" id="3.50.30.50">
    <property type="entry name" value="Putative cyclase"/>
    <property type="match status" value="1"/>
</dbReference>
<keyword evidence="2" id="KW-1185">Reference proteome</keyword>
<sequence length="256" mass="27689">MTVRFEHQGLHWEANLERYVDLSVPVSGSGPRAWGLGAAEIRPYRQGDFVGSVAAGASVNFNDIAFNPHAHGTHTECHGHITRDPFSVNTTPPKPWMLAVLASFVPESRGTDRMVTLAQVEGYFSGPVPKAVILRTLPNPESKKHARYTGTNPPYLEASAAAWFARMGVEHLLLDLPSVDREADGGALAAHKAFWGLPGQPRAAATITELVYVPDHVTDGTYLLNLQVAPFENDASPSRPLLFPVRPVDGAAGIKE</sequence>